<feature type="transmembrane region" description="Helical" evidence="1">
    <location>
        <begin position="12"/>
        <end position="31"/>
    </location>
</feature>
<feature type="transmembrane region" description="Helical" evidence="1">
    <location>
        <begin position="214"/>
        <end position="233"/>
    </location>
</feature>
<feature type="transmembrane region" description="Helical" evidence="1">
    <location>
        <begin position="140"/>
        <end position="163"/>
    </location>
</feature>
<reference evidence="2 3" key="1">
    <citation type="submission" date="2018-07" db="EMBL/GenBank/DDBJ databases">
        <title>Genome analysis of Larkinella rosea.</title>
        <authorList>
            <person name="Zhou Z."/>
            <person name="Wang G."/>
        </authorList>
    </citation>
    <scope>NUCLEOTIDE SEQUENCE [LARGE SCALE GENOMIC DNA]</scope>
    <source>
        <strain evidence="3">zzj9</strain>
    </source>
</reference>
<dbReference type="AlphaFoldDB" id="A0A368JID3"/>
<evidence type="ECO:0008006" key="4">
    <source>
        <dbReference type="Google" id="ProtNLM"/>
    </source>
</evidence>
<keyword evidence="1" id="KW-0812">Transmembrane</keyword>
<feature type="transmembrane region" description="Helical" evidence="1">
    <location>
        <begin position="348"/>
        <end position="372"/>
    </location>
</feature>
<feature type="transmembrane region" description="Helical" evidence="1">
    <location>
        <begin position="175"/>
        <end position="202"/>
    </location>
</feature>
<feature type="transmembrane region" description="Helical" evidence="1">
    <location>
        <begin position="91"/>
        <end position="109"/>
    </location>
</feature>
<evidence type="ECO:0000313" key="2">
    <source>
        <dbReference type="EMBL" id="RCR67420.1"/>
    </source>
</evidence>
<protein>
    <recommendedName>
        <fullName evidence="4">Glycosyltransferase RgtA/B/C/D-like domain-containing protein</fullName>
    </recommendedName>
</protein>
<dbReference type="EMBL" id="QOWE01000019">
    <property type="protein sequence ID" value="RCR67420.1"/>
    <property type="molecule type" value="Genomic_DNA"/>
</dbReference>
<gene>
    <name evidence="2" type="ORF">DUE52_21700</name>
</gene>
<feature type="transmembrane region" description="Helical" evidence="1">
    <location>
        <begin position="384"/>
        <end position="401"/>
    </location>
</feature>
<comment type="caution">
    <text evidence="2">The sequence shown here is derived from an EMBL/GenBank/DDBJ whole genome shotgun (WGS) entry which is preliminary data.</text>
</comment>
<name>A0A368JID3_9BACT</name>
<keyword evidence="1" id="KW-1133">Transmembrane helix</keyword>
<keyword evidence="1" id="KW-0472">Membrane</keyword>
<feature type="transmembrane region" description="Helical" evidence="1">
    <location>
        <begin position="277"/>
        <end position="298"/>
    </location>
</feature>
<organism evidence="2 3">
    <name type="scientific">Larkinella punicea</name>
    <dbReference type="NCBI Taxonomy" id="2315727"/>
    <lineage>
        <taxon>Bacteria</taxon>
        <taxon>Pseudomonadati</taxon>
        <taxon>Bacteroidota</taxon>
        <taxon>Cytophagia</taxon>
        <taxon>Cytophagales</taxon>
        <taxon>Spirosomataceae</taxon>
        <taxon>Larkinella</taxon>
    </lineage>
</organism>
<evidence type="ECO:0000256" key="1">
    <source>
        <dbReference type="SAM" id="Phobius"/>
    </source>
</evidence>
<keyword evidence="3" id="KW-1185">Reference proteome</keyword>
<sequence>MIQISEPLRKISPFLVAFPIASFLALVLLFTDNVPWMDDLESFVGFLVNYTEADTFSEKFHWLLAPNNEHRILFAKLTTLVFYNLTGMLNFRWLILLAFCCLLGILLVFYRVFRTLRLPLLAFLPIALILLQPQHRLTSFWAITALQHLAVGMMILWALYWLAFPERSNPFSIRFIGALFFQILASFSMSTGLFGWVAGAGVLLVQWRLEGRHYLVRLAVWITIAVVVIILYFHDFTSLQGNESSLSFFLQHPHLVFFGFFTFLGGLFDFFPRTDILIRSLLPTLGGMLLIGLLFRLFKTTLLPSLWQPDQKPAEAEHRHRRYFFVGVYGFLLVNAVVVAILRPRFGYSVMLVSNYMLYPALFVSVLYLNRLSELRSPEHRKRWMVGGLVLGWVVWGVMYFNHLPFLGAQTLMRKTSAFNQKHNDLGFGAMIGSPYAAASEKWMHTAVEKGFYTYPKNTFYAPYESTLLKPAPPADSALHLLVEESAGEIRVVTQNWPLPAGITEACIVVKSDRHTYLFPAENLFFPLQYYLRRRMPNVSAQVFKSFLHPGSYQLGILIVSGAGADIRFSNQFINVR</sequence>
<dbReference type="Proteomes" id="UP000253383">
    <property type="component" value="Unassembled WGS sequence"/>
</dbReference>
<feature type="transmembrane region" description="Helical" evidence="1">
    <location>
        <begin position="254"/>
        <end position="271"/>
    </location>
</feature>
<dbReference type="OrthoDB" id="938262at2"/>
<accession>A0A368JID3</accession>
<proteinExistence type="predicted"/>
<dbReference type="RefSeq" id="WP_114408155.1">
    <property type="nucleotide sequence ID" value="NZ_QOWE01000019.1"/>
</dbReference>
<feature type="transmembrane region" description="Helical" evidence="1">
    <location>
        <begin position="323"/>
        <end position="342"/>
    </location>
</feature>
<evidence type="ECO:0000313" key="3">
    <source>
        <dbReference type="Proteomes" id="UP000253383"/>
    </source>
</evidence>